<sequence>MSELPKFAYDADPPHRDLPPLLLVHGLLVDRRVWEGNAALSERFRVIRVDLPAHGASPAPVTPHQARPKSIAAGLEAVRAELGIDRWHLCGQSFGAAMTLRYAIDFPDRCLCHVFTNANGAWREPWSDAYRRSHEALVADVKARGHDAIARMPYHPRLARRFDPEVRDALAAAADAIDPAGLALLLQEATPRMSVRSELDRLTVPTMLVNGLRERRFQPTRDWLAQACPDMRIVDLAGGHSINVDCPAAFNAAVAGFLSPISGA</sequence>
<dbReference type="Gene3D" id="3.40.50.1820">
    <property type="entry name" value="alpha/beta hydrolase"/>
    <property type="match status" value="1"/>
</dbReference>
<dbReference type="PANTHER" id="PTHR43798">
    <property type="entry name" value="MONOACYLGLYCEROL LIPASE"/>
    <property type="match status" value="1"/>
</dbReference>
<evidence type="ECO:0000313" key="2">
    <source>
        <dbReference type="EMBL" id="SDG27846.1"/>
    </source>
</evidence>
<dbReference type="InterPro" id="IPR050266">
    <property type="entry name" value="AB_hydrolase_sf"/>
</dbReference>
<dbReference type="OrthoDB" id="9808398at2"/>
<reference evidence="2 3" key="1">
    <citation type="submission" date="2016-10" db="EMBL/GenBank/DDBJ databases">
        <authorList>
            <person name="de Groot N.N."/>
        </authorList>
    </citation>
    <scope>NUCLEOTIDE SEQUENCE [LARGE SCALE GENOMIC DNA]</scope>
    <source>
        <strain evidence="2 3">DSM 27375</strain>
    </source>
</reference>
<organism evidence="2 3">
    <name type="scientific">Celeribacter baekdonensis</name>
    <dbReference type="NCBI Taxonomy" id="875171"/>
    <lineage>
        <taxon>Bacteria</taxon>
        <taxon>Pseudomonadati</taxon>
        <taxon>Pseudomonadota</taxon>
        <taxon>Alphaproteobacteria</taxon>
        <taxon>Rhodobacterales</taxon>
        <taxon>Roseobacteraceae</taxon>
        <taxon>Celeribacter</taxon>
    </lineage>
</organism>
<protein>
    <submittedName>
        <fullName evidence="2">2-succinyl-6-hydroxy-2,4-cyclohexadiene-1-carboxylate synthase</fullName>
    </submittedName>
</protein>
<dbReference type="EMBL" id="FNBL01000015">
    <property type="protein sequence ID" value="SDG27846.1"/>
    <property type="molecule type" value="Genomic_DNA"/>
</dbReference>
<accession>A0A1G7SXN9</accession>
<name>A0A1G7SXN9_9RHOB</name>
<dbReference type="RefSeq" id="WP_074646722.1">
    <property type="nucleotide sequence ID" value="NZ_FNBL01000015.1"/>
</dbReference>
<evidence type="ECO:0000259" key="1">
    <source>
        <dbReference type="Pfam" id="PF00561"/>
    </source>
</evidence>
<feature type="domain" description="AB hydrolase-1" evidence="1">
    <location>
        <begin position="19"/>
        <end position="244"/>
    </location>
</feature>
<dbReference type="SUPFAM" id="SSF53474">
    <property type="entry name" value="alpha/beta-Hydrolases"/>
    <property type="match status" value="1"/>
</dbReference>
<dbReference type="PRINTS" id="PR00111">
    <property type="entry name" value="ABHYDROLASE"/>
</dbReference>
<dbReference type="InterPro" id="IPR000073">
    <property type="entry name" value="AB_hydrolase_1"/>
</dbReference>
<dbReference type="InterPro" id="IPR029058">
    <property type="entry name" value="AB_hydrolase_fold"/>
</dbReference>
<dbReference type="Proteomes" id="UP000182284">
    <property type="component" value="Unassembled WGS sequence"/>
</dbReference>
<dbReference type="Pfam" id="PF00561">
    <property type="entry name" value="Abhydrolase_1"/>
    <property type="match status" value="1"/>
</dbReference>
<gene>
    <name evidence="2" type="ORF">SAMN04488117_11583</name>
</gene>
<evidence type="ECO:0000313" key="3">
    <source>
        <dbReference type="Proteomes" id="UP000182284"/>
    </source>
</evidence>
<dbReference type="AlphaFoldDB" id="A0A1G7SXN9"/>
<proteinExistence type="predicted"/>